<dbReference type="EMBL" id="CP006721">
    <property type="protein sequence ID" value="AGX41904.1"/>
    <property type="molecule type" value="Genomic_DNA"/>
</dbReference>
<dbReference type="Proteomes" id="UP000017118">
    <property type="component" value="Chromosome"/>
</dbReference>
<gene>
    <name evidence="1" type="ORF">CLSA_c08920</name>
</gene>
<dbReference type="AlphaFoldDB" id="U5MMA9"/>
<evidence type="ECO:0000313" key="1">
    <source>
        <dbReference type="EMBL" id="AGX41904.1"/>
    </source>
</evidence>
<dbReference type="GeneID" id="55473425"/>
<reference evidence="1 2" key="1">
    <citation type="journal article" date="2013" name="Genome Announc.">
        <title>Complete Genome Sequence of the Solvent Producer Clostridium saccharobutylicum NCP262 (DSM 13864).</title>
        <authorList>
            <person name="Poehlein A."/>
            <person name="Hartwich K."/>
            <person name="Krabben P."/>
            <person name="Ehrenreich A."/>
            <person name="Liebl W."/>
            <person name="Durre P."/>
            <person name="Gottschalk G."/>
            <person name="Daniel R."/>
        </authorList>
    </citation>
    <scope>NUCLEOTIDE SEQUENCE [LARGE SCALE GENOMIC DNA]</scope>
    <source>
        <strain evidence="1">DSM 13864</strain>
    </source>
</reference>
<sequence length="231" mass="27072">MLNKIKKLVVENKETILKTGISVLKYRNEITSILKNVEWDDITKGQIVVKEEMLNNEIKSMLLSNLDAQTKDNKIDIKDINVEIEDGHIILNINAKYMFLDIKRQYKITINSFEFNKYGRKVELEYEESRNLFDNTGGLALLSKNLYLIFITVSFKLFFGMIEQTQINRVLSNKAGILHKDRKITVFLDEIPYFNELKEKKIMGKSILDFINIELSECKNHKLIFKVKLNE</sequence>
<accession>U5MMA9</accession>
<organism evidence="1 2">
    <name type="scientific">Clostridium saccharobutylicum DSM 13864</name>
    <dbReference type="NCBI Taxonomy" id="1345695"/>
    <lineage>
        <taxon>Bacteria</taxon>
        <taxon>Bacillati</taxon>
        <taxon>Bacillota</taxon>
        <taxon>Clostridia</taxon>
        <taxon>Eubacteriales</taxon>
        <taxon>Clostridiaceae</taxon>
        <taxon>Clostridium</taxon>
    </lineage>
</organism>
<evidence type="ECO:0000313" key="2">
    <source>
        <dbReference type="Proteomes" id="UP000017118"/>
    </source>
</evidence>
<dbReference type="HOGENOM" id="CLU_1198105_0_0_9"/>
<dbReference type="RefSeq" id="WP_022744191.1">
    <property type="nucleotide sequence ID" value="NC_022571.1"/>
</dbReference>
<proteinExistence type="predicted"/>
<dbReference type="KEGG" id="csb:CLSA_c08920"/>
<name>U5MMA9_CLOSA</name>
<protein>
    <submittedName>
        <fullName evidence="1">Uncharacterized protein</fullName>
    </submittedName>
</protein>
<dbReference type="PATRIC" id="fig|1345695.10.peg.4103"/>
<keyword evidence="2" id="KW-1185">Reference proteome</keyword>